<dbReference type="RefSeq" id="XP_052743986.1">
    <property type="nucleotide sequence ID" value="XM_052888026.1"/>
</dbReference>
<dbReference type="PANTHER" id="PTHR13283:SF10">
    <property type="entry name" value="FERM DOMAIN-CONTAINING PROTEIN 8"/>
    <property type="match status" value="1"/>
</dbReference>
<evidence type="ECO:0000313" key="4">
    <source>
        <dbReference type="Proteomes" id="UP001652582"/>
    </source>
</evidence>
<dbReference type="InterPro" id="IPR019749">
    <property type="entry name" value="Band_41_domain"/>
</dbReference>
<feature type="domain" description="FERM" evidence="3">
    <location>
        <begin position="174"/>
        <end position="527"/>
    </location>
</feature>
<dbReference type="CDD" id="cd14473">
    <property type="entry name" value="FERM_B-lobe"/>
    <property type="match status" value="1"/>
</dbReference>
<protein>
    <recommendedName>
        <fullName evidence="1">FERM domain-containing protein 8</fullName>
    </recommendedName>
</protein>
<dbReference type="Gene3D" id="1.20.80.10">
    <property type="match status" value="1"/>
</dbReference>
<dbReference type="Gene3D" id="2.30.29.30">
    <property type="entry name" value="Pleckstrin-homology domain (PH domain)/Phosphotyrosine-binding domain (PTB)"/>
    <property type="match status" value="1"/>
</dbReference>
<dbReference type="Proteomes" id="UP001652582">
    <property type="component" value="Chromosome 21"/>
</dbReference>
<dbReference type="InterPro" id="IPR035963">
    <property type="entry name" value="FERM_2"/>
</dbReference>
<feature type="region of interest" description="Disordered" evidence="2">
    <location>
        <begin position="85"/>
        <end position="172"/>
    </location>
</feature>
<evidence type="ECO:0000259" key="3">
    <source>
        <dbReference type="PROSITE" id="PS50057"/>
    </source>
</evidence>
<keyword evidence="4" id="KW-1185">Reference proteome</keyword>
<sequence length="600" mass="67122">MEHQPEMGAYGENSNVQNSGNYITIIPVEYSRRGYPIQAEYQYNEFRSREEYYSLQSQKLQAEVNAHLYSVSQRLPHLSYSPLGRHNEWDKHDPHKPLQPDSKESNSSDSLDKSVMGSNLSSCSNQTGSSSIAAGSFSTTEPITSGGSSSSAISPPLPGSSGSTASSASSTSNPVTCIYLMSKTTVMVEMSSDEVPTCVTSARFLNAVISTEELGFNTPSARSLAMNVFALWMCSPLLEIQLKPHHCPWRLWGVWQKLLQKYGHGSETRRARDQPILRLQRNVFFPKHLEEGIKDSRIQELLYEEARHNVVTGRYPLESAQAVMLGGLQARIQLGPYDPHRHTAKFYREQQDKYLPRHARSGRWARLLPAGRKGSPEAKLLEQAQRPPAAPPRKLRHKYLSHTRTTPTYGAAFFQGQIEQPVRSLTSLLTHEDIPVLLAVNSIGVYVIDDTESTVLLGLLYEELSWDIGLPSEDNEDCLPCLFLQFMVVENGLRVSKILQVFSKQAIMMDTLISFFAGEYRKRVGQDTPSEHNNYEYSSDSGSISLPPLSRPDSPQRRLANKLSRLALATHDGRGNLLGGAGDWNSGMHHRQPSWILPKH</sequence>
<organism evidence="4 5">
    <name type="scientific">Bicyclus anynana</name>
    <name type="common">Squinting bush brown butterfly</name>
    <dbReference type="NCBI Taxonomy" id="110368"/>
    <lineage>
        <taxon>Eukaryota</taxon>
        <taxon>Metazoa</taxon>
        <taxon>Ecdysozoa</taxon>
        <taxon>Arthropoda</taxon>
        <taxon>Hexapoda</taxon>
        <taxon>Insecta</taxon>
        <taxon>Pterygota</taxon>
        <taxon>Neoptera</taxon>
        <taxon>Endopterygota</taxon>
        <taxon>Lepidoptera</taxon>
        <taxon>Glossata</taxon>
        <taxon>Ditrysia</taxon>
        <taxon>Papilionoidea</taxon>
        <taxon>Nymphalidae</taxon>
        <taxon>Satyrinae</taxon>
        <taxon>Satyrini</taxon>
        <taxon>Mycalesina</taxon>
        <taxon>Bicyclus</taxon>
    </lineage>
</organism>
<feature type="compositionally biased region" description="Basic residues" evidence="2">
    <location>
        <begin position="588"/>
        <end position="600"/>
    </location>
</feature>
<dbReference type="InterPro" id="IPR011993">
    <property type="entry name" value="PH-like_dom_sf"/>
</dbReference>
<dbReference type="InterPro" id="IPR051594">
    <property type="entry name" value="KRIT1/FRMD8"/>
</dbReference>
<dbReference type="PROSITE" id="PS50057">
    <property type="entry name" value="FERM_3"/>
    <property type="match status" value="1"/>
</dbReference>
<feature type="region of interest" description="Disordered" evidence="2">
    <location>
        <begin position="527"/>
        <end position="556"/>
    </location>
</feature>
<dbReference type="Pfam" id="PF24522">
    <property type="entry name" value="KRIT1_FRMD8_FERM_C"/>
    <property type="match status" value="1"/>
</dbReference>
<reference evidence="5" key="1">
    <citation type="submission" date="2025-08" db="UniProtKB">
        <authorList>
            <consortium name="RefSeq"/>
        </authorList>
    </citation>
    <scope>IDENTIFICATION</scope>
</reference>
<evidence type="ECO:0000256" key="1">
    <source>
        <dbReference type="ARBA" id="ARBA00039547"/>
    </source>
</evidence>
<evidence type="ECO:0000256" key="2">
    <source>
        <dbReference type="SAM" id="MobiDB-lite"/>
    </source>
</evidence>
<accession>A0ABM3LY84</accession>
<dbReference type="SMART" id="SM00295">
    <property type="entry name" value="B41"/>
    <property type="match status" value="1"/>
</dbReference>
<dbReference type="InterPro" id="IPR000299">
    <property type="entry name" value="FERM_domain"/>
</dbReference>
<feature type="compositionally biased region" description="Polar residues" evidence="2">
    <location>
        <begin position="535"/>
        <end position="544"/>
    </location>
</feature>
<feature type="compositionally biased region" description="Polar residues" evidence="2">
    <location>
        <begin position="116"/>
        <end position="137"/>
    </location>
</feature>
<feature type="region of interest" description="Disordered" evidence="2">
    <location>
        <begin position="580"/>
        <end position="600"/>
    </location>
</feature>
<feature type="compositionally biased region" description="Basic and acidic residues" evidence="2">
    <location>
        <begin position="85"/>
        <end position="112"/>
    </location>
</feature>
<dbReference type="PANTHER" id="PTHR13283">
    <property type="entry name" value="KREV INTERACTION TRAPPED 1-RELATED"/>
    <property type="match status" value="1"/>
</dbReference>
<gene>
    <name evidence="5" type="primary">LOC112046432</name>
</gene>
<dbReference type="InterPro" id="IPR057096">
    <property type="entry name" value="KRIT1_FRMD8_FERM_C"/>
</dbReference>
<dbReference type="InterPro" id="IPR014352">
    <property type="entry name" value="FERM/acyl-CoA-bd_prot_sf"/>
</dbReference>
<evidence type="ECO:0000313" key="5">
    <source>
        <dbReference type="RefSeq" id="XP_052743986.1"/>
    </source>
</evidence>
<name>A0ABM3LY84_BICAN</name>
<dbReference type="Gene3D" id="3.10.20.90">
    <property type="entry name" value="Phosphatidylinositol 3-kinase Catalytic Subunit, Chain A, domain 1"/>
    <property type="match status" value="1"/>
</dbReference>
<dbReference type="GeneID" id="112046432"/>
<proteinExistence type="predicted"/>
<dbReference type="InterPro" id="IPR019748">
    <property type="entry name" value="FERM_central"/>
</dbReference>
<feature type="compositionally biased region" description="Low complexity" evidence="2">
    <location>
        <begin position="138"/>
        <end position="172"/>
    </location>
</feature>
<dbReference type="SUPFAM" id="SSF47031">
    <property type="entry name" value="Second domain of FERM"/>
    <property type="match status" value="1"/>
</dbReference>
<dbReference type="Pfam" id="PF00373">
    <property type="entry name" value="FERM_M"/>
    <property type="match status" value="1"/>
</dbReference>